<feature type="transmembrane region" description="Helical" evidence="6">
    <location>
        <begin position="171"/>
        <end position="198"/>
    </location>
</feature>
<dbReference type="InterPro" id="IPR050833">
    <property type="entry name" value="Poly_Biosynth_Transport"/>
</dbReference>
<dbReference type="PANTHER" id="PTHR30250:SF11">
    <property type="entry name" value="O-ANTIGEN TRANSPORTER-RELATED"/>
    <property type="match status" value="1"/>
</dbReference>
<dbReference type="PANTHER" id="PTHR30250">
    <property type="entry name" value="PST FAMILY PREDICTED COLANIC ACID TRANSPORTER"/>
    <property type="match status" value="1"/>
</dbReference>
<feature type="transmembrane region" description="Helical" evidence="6">
    <location>
        <begin position="113"/>
        <end position="130"/>
    </location>
</feature>
<proteinExistence type="predicted"/>
<evidence type="ECO:0000256" key="5">
    <source>
        <dbReference type="ARBA" id="ARBA00023136"/>
    </source>
</evidence>
<evidence type="ECO:0000256" key="3">
    <source>
        <dbReference type="ARBA" id="ARBA00022692"/>
    </source>
</evidence>
<dbReference type="InterPro" id="IPR002797">
    <property type="entry name" value="Polysacc_synth"/>
</dbReference>
<feature type="transmembrane region" description="Helical" evidence="6">
    <location>
        <begin position="388"/>
        <end position="408"/>
    </location>
</feature>
<evidence type="ECO:0000313" key="8">
    <source>
        <dbReference type="Proteomes" id="UP000233727"/>
    </source>
</evidence>
<name>A0A2N3QPD4_9BIFI</name>
<evidence type="ECO:0000256" key="6">
    <source>
        <dbReference type="SAM" id="Phobius"/>
    </source>
</evidence>
<feature type="transmembrane region" description="Helical" evidence="6">
    <location>
        <begin position="41"/>
        <end position="60"/>
    </location>
</feature>
<feature type="transmembrane region" description="Helical" evidence="6">
    <location>
        <begin position="7"/>
        <end position="29"/>
    </location>
</feature>
<keyword evidence="3 6" id="KW-0812">Transmembrane</keyword>
<keyword evidence="2" id="KW-1003">Cell membrane</keyword>
<feature type="transmembrane region" description="Helical" evidence="6">
    <location>
        <begin position="80"/>
        <end position="101"/>
    </location>
</feature>
<accession>A0A2N3QPD4</accession>
<feature type="transmembrane region" description="Helical" evidence="6">
    <location>
        <begin position="293"/>
        <end position="319"/>
    </location>
</feature>
<dbReference type="GO" id="GO:0005886">
    <property type="term" value="C:plasma membrane"/>
    <property type="evidence" value="ECO:0007669"/>
    <property type="project" value="UniProtKB-SubCell"/>
</dbReference>
<dbReference type="Proteomes" id="UP000233727">
    <property type="component" value="Unassembled WGS sequence"/>
</dbReference>
<evidence type="ECO:0000256" key="1">
    <source>
        <dbReference type="ARBA" id="ARBA00004651"/>
    </source>
</evidence>
<feature type="transmembrane region" description="Helical" evidence="6">
    <location>
        <begin position="420"/>
        <end position="436"/>
    </location>
</feature>
<comment type="caution">
    <text evidence="7">The sequence shown here is derived from an EMBL/GenBank/DDBJ whole genome shotgun (WGS) entry which is preliminary data.</text>
</comment>
<reference evidence="7 8" key="1">
    <citation type="submission" date="2017-10" db="EMBL/GenBank/DDBJ databases">
        <title>Bifidobacterium genomics.</title>
        <authorList>
            <person name="Lugli G.A."/>
            <person name="Milani C."/>
            <person name="Mancabelli L."/>
        </authorList>
    </citation>
    <scope>NUCLEOTIDE SEQUENCE [LARGE SCALE GENOMIC DNA]</scope>
    <source>
        <strain evidence="7 8">1542B</strain>
    </source>
</reference>
<organism evidence="7 8">
    <name type="scientific">Bifidobacterium thermophilum</name>
    <dbReference type="NCBI Taxonomy" id="33905"/>
    <lineage>
        <taxon>Bacteria</taxon>
        <taxon>Bacillati</taxon>
        <taxon>Actinomycetota</taxon>
        <taxon>Actinomycetes</taxon>
        <taxon>Bifidobacteriales</taxon>
        <taxon>Bifidobacteriaceae</taxon>
        <taxon>Bifidobacterium</taxon>
    </lineage>
</organism>
<feature type="transmembrane region" description="Helical" evidence="6">
    <location>
        <begin position="442"/>
        <end position="461"/>
    </location>
</feature>
<dbReference type="Pfam" id="PF01943">
    <property type="entry name" value="Polysacc_synt"/>
    <property type="match status" value="1"/>
</dbReference>
<feature type="transmembrane region" description="Helical" evidence="6">
    <location>
        <begin position="142"/>
        <end position="165"/>
    </location>
</feature>
<sequence length="492" mass="53800">MGKYRNLAINVALFTANAVATKLISFFLVPLYTYYMSAGEYGITDMSLTVIYLVMPLATLDIAESAVRFMVGDRGSRGEYAAVAFIITVLSVVLVACLTPLLDFGVFGGLGEYKGLFVIAYATSAFMSMCGEVSRGLDEVKLIPICAVASSLVTLISAGIFIGVMRMGVTGYFISASAGPAVAVIIYLFLGGIGKIACEGMRKILSSNKEHTRELIHSMLRYSLPLIPNSLFWWLGSGINRLFITGMLGISASGLFAAASKIPSLLNSAYSVFQQAWQLSAFQESKKEGISRFFSMVFAVIQAGMTGVCAILAFIAPWLATLLLQGETFQAWPMIGILLISNLFNVFATFYGTVYSTTMHTTYIMKTTVFGAISCIVLTPALIPIIGTYGACIASAVGQALVFVMRALDSRRYLRFDVGWKYLIPTVVVLIIQSVLPVMSFHYWQIVSLICVVLVLMIQFMRIRKMIINIGGMSRLLKGKKGFHGYNRDRWL</sequence>
<feature type="transmembrane region" description="Helical" evidence="6">
    <location>
        <begin position="331"/>
        <end position="351"/>
    </location>
</feature>
<keyword evidence="5 6" id="KW-0472">Membrane</keyword>
<evidence type="ECO:0000313" key="7">
    <source>
        <dbReference type="EMBL" id="PKU93557.1"/>
    </source>
</evidence>
<dbReference type="EMBL" id="PCGY01000002">
    <property type="protein sequence ID" value="PKU93557.1"/>
    <property type="molecule type" value="Genomic_DNA"/>
</dbReference>
<evidence type="ECO:0000256" key="2">
    <source>
        <dbReference type="ARBA" id="ARBA00022475"/>
    </source>
</evidence>
<evidence type="ECO:0000256" key="4">
    <source>
        <dbReference type="ARBA" id="ARBA00022989"/>
    </source>
</evidence>
<protein>
    <submittedName>
        <fullName evidence="7">Polysaccharide biosynthesis protein</fullName>
    </submittedName>
</protein>
<comment type="subcellular location">
    <subcellularLocation>
        <location evidence="1">Cell membrane</location>
        <topology evidence="1">Multi-pass membrane protein</topology>
    </subcellularLocation>
</comment>
<gene>
    <name evidence="7" type="ORF">CQR47_0334</name>
</gene>
<dbReference type="AlphaFoldDB" id="A0A2N3QPD4"/>
<feature type="transmembrane region" description="Helical" evidence="6">
    <location>
        <begin position="363"/>
        <end position="382"/>
    </location>
</feature>
<keyword evidence="4 6" id="KW-1133">Transmembrane helix</keyword>